<evidence type="ECO:0000256" key="10">
    <source>
        <dbReference type="ARBA" id="ARBA00023136"/>
    </source>
</evidence>
<evidence type="ECO:0000256" key="8">
    <source>
        <dbReference type="ARBA" id="ARBA00022949"/>
    </source>
</evidence>
<reference evidence="16" key="2">
    <citation type="submission" date="2020-08" db="EMBL/GenBank/DDBJ databases">
        <title>Plant Genome Project.</title>
        <authorList>
            <person name="Zhang R.-G."/>
        </authorList>
    </citation>
    <scope>NUCLEOTIDE SEQUENCE</scope>
    <source>
        <strain evidence="16">Huo1</strain>
        <tissue evidence="16">Leaf</tissue>
    </source>
</reference>
<gene>
    <name evidence="16" type="ORF">SASPL_135518</name>
</gene>
<evidence type="ECO:0000256" key="5">
    <source>
        <dbReference type="ARBA" id="ARBA00022692"/>
    </source>
</evidence>
<dbReference type="InterPro" id="IPR051378">
    <property type="entry name" value="Cell2Cell_Antifungal"/>
</dbReference>
<comment type="subcellular location">
    <subcellularLocation>
        <location evidence="12">Cell junction</location>
        <location evidence="12">Plasmodesma</location>
    </subcellularLocation>
    <subcellularLocation>
        <location evidence="1">Cell membrane</location>
        <topology evidence="1">Single-pass type I membrane protein</topology>
    </subcellularLocation>
</comment>
<evidence type="ECO:0000256" key="14">
    <source>
        <dbReference type="SAM" id="SignalP"/>
    </source>
</evidence>
<dbReference type="AlphaFoldDB" id="A0A8X8ZFS6"/>
<dbReference type="Gene3D" id="3.30.430.20">
    <property type="entry name" value="Gnk2 domain, C-X8-C-X2-C motif"/>
    <property type="match status" value="1"/>
</dbReference>
<dbReference type="PANTHER" id="PTHR32080">
    <property type="entry name" value="ANTIFUNGAL PROTEIN GINKBILOBIN-2-LIKE"/>
    <property type="match status" value="1"/>
</dbReference>
<keyword evidence="9" id="KW-1133">Transmembrane helix</keyword>
<evidence type="ECO:0000256" key="1">
    <source>
        <dbReference type="ARBA" id="ARBA00004251"/>
    </source>
</evidence>
<feature type="chain" id="PRO_5036450697" description="Gnk2-homologous domain-containing protein" evidence="14">
    <location>
        <begin position="27"/>
        <end position="209"/>
    </location>
</feature>
<evidence type="ECO:0000256" key="3">
    <source>
        <dbReference type="ARBA" id="ARBA00022475"/>
    </source>
</evidence>
<evidence type="ECO:0000256" key="7">
    <source>
        <dbReference type="ARBA" id="ARBA00022737"/>
    </source>
</evidence>
<keyword evidence="2" id="KW-0813">Transport</keyword>
<comment type="caution">
    <text evidence="16">The sequence shown here is derived from an EMBL/GenBank/DDBJ whole genome shotgun (WGS) entry which is preliminary data.</text>
</comment>
<feature type="signal peptide" evidence="14">
    <location>
        <begin position="1"/>
        <end position="26"/>
    </location>
</feature>
<name>A0A8X8ZFS6_SALSN</name>
<keyword evidence="4" id="KW-0945">Host-virus interaction</keyword>
<dbReference type="InterPro" id="IPR038408">
    <property type="entry name" value="GNK2_sf"/>
</dbReference>
<evidence type="ECO:0000259" key="15">
    <source>
        <dbReference type="PROSITE" id="PS51473"/>
    </source>
</evidence>
<dbReference type="CDD" id="cd23509">
    <property type="entry name" value="Gnk2-like"/>
    <property type="match status" value="1"/>
</dbReference>
<dbReference type="GO" id="GO:0009506">
    <property type="term" value="C:plasmodesma"/>
    <property type="evidence" value="ECO:0007669"/>
    <property type="project" value="UniProtKB-SubCell"/>
</dbReference>
<keyword evidence="5" id="KW-0812">Transmembrane</keyword>
<keyword evidence="10" id="KW-0472">Membrane</keyword>
<sequence>MAKYVGQFASLLPFQFLLMIVADSAADSFLYGWCSHINYTPNSPYESNLNSLITSHVNSATYSSYNKSTITGSSPDDVVYGLYQCRSDLSMADCATCVARAVTRLGPMCPLACGGSVQLEGFFVKYDNASLIGAEDKSAAMKKCGPSDGDDVDQIGRRDAVLAAMSGGSGGPYRVGGAEGVSGVAQCVGELIAAQCQDCAAEAIRRCVW</sequence>
<keyword evidence="6 14" id="KW-0732">Signal</keyword>
<comment type="similarity">
    <text evidence="13">Belongs to the cysteine-rich repeat secretory protein family. Plasmodesmata-located proteins (PDLD) subfamily.</text>
</comment>
<evidence type="ECO:0000256" key="9">
    <source>
        <dbReference type="ARBA" id="ARBA00022989"/>
    </source>
</evidence>
<evidence type="ECO:0000313" key="16">
    <source>
        <dbReference type="EMBL" id="KAG6403301.1"/>
    </source>
</evidence>
<dbReference type="FunFam" id="3.30.430.20:FF:000001">
    <property type="entry name" value="cysteine-rich repeat secretory protein 3"/>
    <property type="match status" value="1"/>
</dbReference>
<evidence type="ECO:0000256" key="11">
    <source>
        <dbReference type="ARBA" id="ARBA00023157"/>
    </source>
</evidence>
<accession>A0A8X8ZFS6</accession>
<feature type="domain" description="Gnk2-homologous" evidence="15">
    <location>
        <begin position="27"/>
        <end position="131"/>
    </location>
</feature>
<evidence type="ECO:0000256" key="2">
    <source>
        <dbReference type="ARBA" id="ARBA00022448"/>
    </source>
</evidence>
<evidence type="ECO:0000256" key="4">
    <source>
        <dbReference type="ARBA" id="ARBA00022581"/>
    </source>
</evidence>
<dbReference type="PANTHER" id="PTHR32080:SF3">
    <property type="entry name" value="PLASMODESMATA-LOCATED PROTEIN 7"/>
    <property type="match status" value="1"/>
</dbReference>
<dbReference type="GO" id="GO:0005886">
    <property type="term" value="C:plasma membrane"/>
    <property type="evidence" value="ECO:0007669"/>
    <property type="project" value="UniProtKB-SubCell"/>
</dbReference>
<keyword evidence="8" id="KW-0965">Cell junction</keyword>
<dbReference type="Pfam" id="PF01657">
    <property type="entry name" value="Stress-antifung"/>
    <property type="match status" value="1"/>
</dbReference>
<reference evidence="16" key="1">
    <citation type="submission" date="2018-01" db="EMBL/GenBank/DDBJ databases">
        <authorList>
            <person name="Mao J.F."/>
        </authorList>
    </citation>
    <scope>NUCLEOTIDE SEQUENCE</scope>
    <source>
        <strain evidence="16">Huo1</strain>
        <tissue evidence="16">Leaf</tissue>
    </source>
</reference>
<dbReference type="InterPro" id="IPR002902">
    <property type="entry name" value="GNK2"/>
</dbReference>
<protein>
    <recommendedName>
        <fullName evidence="15">Gnk2-homologous domain-containing protein</fullName>
    </recommendedName>
</protein>
<dbReference type="EMBL" id="PNBA02000013">
    <property type="protein sequence ID" value="KAG6403301.1"/>
    <property type="molecule type" value="Genomic_DNA"/>
</dbReference>
<dbReference type="PROSITE" id="PS51473">
    <property type="entry name" value="GNK2"/>
    <property type="match status" value="1"/>
</dbReference>
<evidence type="ECO:0000256" key="12">
    <source>
        <dbReference type="ARBA" id="ARBA00024184"/>
    </source>
</evidence>
<organism evidence="16">
    <name type="scientific">Salvia splendens</name>
    <name type="common">Scarlet sage</name>
    <dbReference type="NCBI Taxonomy" id="180675"/>
    <lineage>
        <taxon>Eukaryota</taxon>
        <taxon>Viridiplantae</taxon>
        <taxon>Streptophyta</taxon>
        <taxon>Embryophyta</taxon>
        <taxon>Tracheophyta</taxon>
        <taxon>Spermatophyta</taxon>
        <taxon>Magnoliopsida</taxon>
        <taxon>eudicotyledons</taxon>
        <taxon>Gunneridae</taxon>
        <taxon>Pentapetalae</taxon>
        <taxon>asterids</taxon>
        <taxon>lamiids</taxon>
        <taxon>Lamiales</taxon>
        <taxon>Lamiaceae</taxon>
        <taxon>Nepetoideae</taxon>
        <taxon>Mentheae</taxon>
        <taxon>Salviinae</taxon>
        <taxon>Salvia</taxon>
        <taxon>Salvia subgen. Calosphace</taxon>
        <taxon>core Calosphace</taxon>
    </lineage>
</organism>
<proteinExistence type="inferred from homology"/>
<evidence type="ECO:0000313" key="17">
    <source>
        <dbReference type="Proteomes" id="UP000298416"/>
    </source>
</evidence>
<keyword evidence="3" id="KW-1003">Cell membrane</keyword>
<dbReference type="Proteomes" id="UP000298416">
    <property type="component" value="Unassembled WGS sequence"/>
</dbReference>
<evidence type="ECO:0000256" key="13">
    <source>
        <dbReference type="ARBA" id="ARBA00038393"/>
    </source>
</evidence>
<keyword evidence="17" id="KW-1185">Reference proteome</keyword>
<keyword evidence="11" id="KW-1015">Disulfide bond</keyword>
<keyword evidence="7" id="KW-0677">Repeat</keyword>
<evidence type="ECO:0000256" key="6">
    <source>
        <dbReference type="ARBA" id="ARBA00022729"/>
    </source>
</evidence>